<dbReference type="Proteomes" id="UP000273807">
    <property type="component" value="Unassembled WGS sequence"/>
</dbReference>
<reference evidence="2 3" key="1">
    <citation type="submission" date="2018-10" db="EMBL/GenBank/DDBJ databases">
        <title>Genome sequencing of Arthrobacter oryzae TNB02.</title>
        <authorList>
            <person name="Cho Y.-J."/>
            <person name="Cho A."/>
            <person name="Kim O.-S."/>
        </authorList>
    </citation>
    <scope>NUCLEOTIDE SEQUENCE [LARGE SCALE GENOMIC DNA]</scope>
    <source>
        <strain evidence="2 3">TNB02</strain>
    </source>
</reference>
<keyword evidence="1" id="KW-0472">Membrane</keyword>
<gene>
    <name evidence="2" type="ORF">D7003_02730</name>
</gene>
<comment type="caution">
    <text evidence="2">The sequence shown here is derived from an EMBL/GenBank/DDBJ whole genome shotgun (WGS) entry which is preliminary data.</text>
</comment>
<dbReference type="EMBL" id="RBED01000045">
    <property type="protein sequence ID" value="RNL59191.1"/>
    <property type="molecule type" value="Genomic_DNA"/>
</dbReference>
<feature type="transmembrane region" description="Helical" evidence="1">
    <location>
        <begin position="149"/>
        <end position="166"/>
    </location>
</feature>
<feature type="transmembrane region" description="Helical" evidence="1">
    <location>
        <begin position="110"/>
        <end position="129"/>
    </location>
</feature>
<keyword evidence="1" id="KW-1133">Transmembrane helix</keyword>
<keyword evidence="3" id="KW-1185">Reference proteome</keyword>
<dbReference type="RefSeq" id="WP_123253961.1">
    <property type="nucleotide sequence ID" value="NZ_RBED01000045.1"/>
</dbReference>
<dbReference type="OrthoDB" id="4923090at2"/>
<keyword evidence="1" id="KW-0812">Transmembrane</keyword>
<feature type="transmembrane region" description="Helical" evidence="1">
    <location>
        <begin position="212"/>
        <end position="237"/>
    </location>
</feature>
<organism evidence="2 3">
    <name type="scientific">Arthrobacter oryzae</name>
    <dbReference type="NCBI Taxonomy" id="409290"/>
    <lineage>
        <taxon>Bacteria</taxon>
        <taxon>Bacillati</taxon>
        <taxon>Actinomycetota</taxon>
        <taxon>Actinomycetes</taxon>
        <taxon>Micrococcales</taxon>
        <taxon>Micrococcaceae</taxon>
        <taxon>Arthrobacter</taxon>
    </lineage>
</organism>
<sequence length="254" mass="27436">MNLLSVVPVSLMLILLGSLTFKRINTPVLGHHHALQGKASSIALSGIFLTLAYFLLLPPVYEAVDSLMPLTNATDLVSKYFALVAVAFLGGHLSRAYDSPSARRWTVGEPGAVVLGIIATGLLWTLLAAEAPKPSPQLLDYTTQPSVRLNTWLVLAYVAYIVFPLIKPAYKDARNNPLKVGQLASGLITAGFALSLIRAFTYPVELGATGDFTYLFMIVSYLSTAFVVVGLALFAYARKHRKPQTELGSLLSID</sequence>
<accession>A0A3N0C7L3</accession>
<feature type="transmembrane region" description="Helical" evidence="1">
    <location>
        <begin position="178"/>
        <end position="200"/>
    </location>
</feature>
<protein>
    <submittedName>
        <fullName evidence="2">Uncharacterized protein</fullName>
    </submittedName>
</protein>
<evidence type="ECO:0000313" key="2">
    <source>
        <dbReference type="EMBL" id="RNL59191.1"/>
    </source>
</evidence>
<evidence type="ECO:0000313" key="3">
    <source>
        <dbReference type="Proteomes" id="UP000273807"/>
    </source>
</evidence>
<proteinExistence type="predicted"/>
<evidence type="ECO:0000256" key="1">
    <source>
        <dbReference type="SAM" id="Phobius"/>
    </source>
</evidence>
<feature type="transmembrane region" description="Helical" evidence="1">
    <location>
        <begin position="80"/>
        <end position="98"/>
    </location>
</feature>
<name>A0A3N0C7L3_9MICC</name>
<feature type="transmembrane region" description="Helical" evidence="1">
    <location>
        <begin position="42"/>
        <end position="60"/>
    </location>
</feature>
<feature type="transmembrane region" description="Helical" evidence="1">
    <location>
        <begin position="6"/>
        <end position="21"/>
    </location>
</feature>
<dbReference type="AlphaFoldDB" id="A0A3N0C7L3"/>